<feature type="transmembrane region" description="Helical" evidence="10">
    <location>
        <begin position="264"/>
        <end position="283"/>
    </location>
</feature>
<comment type="pathway">
    <text evidence="2">Amino-acid degradation; L-proline degradation into L-glutamate; L-glutamate from L-proline: step 2/2.</text>
</comment>
<dbReference type="InterPro" id="IPR016163">
    <property type="entry name" value="Ald_DH_C"/>
</dbReference>
<dbReference type="GO" id="GO:0010133">
    <property type="term" value="P:L-proline catabolic process to L-glutamate"/>
    <property type="evidence" value="ECO:0007669"/>
    <property type="project" value="TreeGrafter"/>
</dbReference>
<keyword evidence="5 10" id="KW-1133">Transmembrane helix</keyword>
<dbReference type="PANTHER" id="PTHR42862:SF1">
    <property type="entry name" value="DELTA-1-PYRROLINE-5-CARBOXYLATE DEHYDROGENASE 2, ISOFORM A-RELATED"/>
    <property type="match status" value="1"/>
</dbReference>
<dbReference type="Gene3D" id="3.40.605.10">
    <property type="entry name" value="Aldehyde Dehydrogenase, Chain A, domain 1"/>
    <property type="match status" value="1"/>
</dbReference>
<evidence type="ECO:0000313" key="13">
    <source>
        <dbReference type="Proteomes" id="UP000663842"/>
    </source>
</evidence>
<dbReference type="Pfam" id="PF00171">
    <property type="entry name" value="Aldedh"/>
    <property type="match status" value="2"/>
</dbReference>
<organism evidence="12 13">
    <name type="scientific">Rotaria magnacalcarata</name>
    <dbReference type="NCBI Taxonomy" id="392030"/>
    <lineage>
        <taxon>Eukaryota</taxon>
        <taxon>Metazoa</taxon>
        <taxon>Spiralia</taxon>
        <taxon>Gnathifera</taxon>
        <taxon>Rotifera</taxon>
        <taxon>Eurotatoria</taxon>
        <taxon>Bdelloidea</taxon>
        <taxon>Philodinida</taxon>
        <taxon>Philodinidae</taxon>
        <taxon>Rotaria</taxon>
    </lineage>
</organism>
<dbReference type="InterPro" id="IPR005828">
    <property type="entry name" value="MFS_sugar_transport-like"/>
</dbReference>
<evidence type="ECO:0000256" key="4">
    <source>
        <dbReference type="ARBA" id="ARBA00022692"/>
    </source>
</evidence>
<comment type="caution">
    <text evidence="12">The sequence shown here is derived from an EMBL/GenBank/DDBJ whole genome shotgun (WGS) entry which is preliminary data.</text>
</comment>
<dbReference type="PROSITE" id="PS50850">
    <property type="entry name" value="MFS"/>
    <property type="match status" value="1"/>
</dbReference>
<dbReference type="SUPFAM" id="SSF53720">
    <property type="entry name" value="ALDH-like"/>
    <property type="match status" value="1"/>
</dbReference>
<dbReference type="InterPro" id="IPR016161">
    <property type="entry name" value="Ald_DH/histidinol_DH"/>
</dbReference>
<dbReference type="GO" id="GO:0009898">
    <property type="term" value="C:cytoplasmic side of plasma membrane"/>
    <property type="evidence" value="ECO:0007669"/>
    <property type="project" value="TreeGrafter"/>
</dbReference>
<dbReference type="GO" id="GO:0022857">
    <property type="term" value="F:transmembrane transporter activity"/>
    <property type="evidence" value="ECO:0007669"/>
    <property type="project" value="InterPro"/>
</dbReference>
<dbReference type="InterPro" id="IPR005829">
    <property type="entry name" value="Sugar_transporter_CS"/>
</dbReference>
<dbReference type="Pfam" id="PF14850">
    <property type="entry name" value="Pro_dh-DNA_bdg"/>
    <property type="match status" value="1"/>
</dbReference>
<keyword evidence="8 10" id="KW-0472">Membrane</keyword>
<name>A0A819BGI4_9BILA</name>
<dbReference type="PANTHER" id="PTHR42862">
    <property type="entry name" value="DELTA-1-PYRROLINE-5-CARBOXYLATE DEHYDROGENASE 1, ISOFORM A-RELATED"/>
    <property type="match status" value="1"/>
</dbReference>
<feature type="transmembrane region" description="Helical" evidence="10">
    <location>
        <begin position="77"/>
        <end position="99"/>
    </location>
</feature>
<evidence type="ECO:0000256" key="6">
    <source>
        <dbReference type="ARBA" id="ARBA00023002"/>
    </source>
</evidence>
<comment type="subcellular location">
    <subcellularLocation>
        <location evidence="1">Membrane</location>
        <topology evidence="1">Multi-pass membrane protein</topology>
    </subcellularLocation>
</comment>
<dbReference type="InterPro" id="IPR029041">
    <property type="entry name" value="FAD-linked_oxidoreductase-like"/>
</dbReference>
<dbReference type="InterPro" id="IPR016160">
    <property type="entry name" value="Ald_DH_CS_CYS"/>
</dbReference>
<dbReference type="EC" id="1.2.1.88" evidence="3"/>
<proteinExistence type="predicted"/>
<dbReference type="EMBL" id="CAJOBF010000351">
    <property type="protein sequence ID" value="CAF3803053.1"/>
    <property type="molecule type" value="Genomic_DNA"/>
</dbReference>
<evidence type="ECO:0000259" key="11">
    <source>
        <dbReference type="PROSITE" id="PS50850"/>
    </source>
</evidence>
<dbReference type="SUPFAM" id="SSF81935">
    <property type="entry name" value="N-terminal domain of bifunctional PutA protein"/>
    <property type="match status" value="1"/>
</dbReference>
<dbReference type="InterPro" id="IPR024089">
    <property type="entry name" value="PRODH_PutA_dom_I/II"/>
</dbReference>
<evidence type="ECO:0000256" key="10">
    <source>
        <dbReference type="SAM" id="Phobius"/>
    </source>
</evidence>
<comment type="catalytic activity">
    <reaction evidence="9">
        <text>L-glutamate 5-semialdehyde + NAD(+) + H2O = L-glutamate + NADH + 2 H(+)</text>
        <dbReference type="Rhea" id="RHEA:30235"/>
        <dbReference type="ChEBI" id="CHEBI:15377"/>
        <dbReference type="ChEBI" id="CHEBI:15378"/>
        <dbReference type="ChEBI" id="CHEBI:29985"/>
        <dbReference type="ChEBI" id="CHEBI:57540"/>
        <dbReference type="ChEBI" id="CHEBI:57945"/>
        <dbReference type="ChEBI" id="CHEBI:58066"/>
        <dbReference type="EC" id="1.2.1.88"/>
    </reaction>
</comment>
<evidence type="ECO:0000256" key="7">
    <source>
        <dbReference type="ARBA" id="ARBA00023027"/>
    </source>
</evidence>
<dbReference type="Gene3D" id="3.40.309.10">
    <property type="entry name" value="Aldehyde Dehydrogenase, Chain A, domain 2"/>
    <property type="match status" value="2"/>
</dbReference>
<dbReference type="InterPro" id="IPR016162">
    <property type="entry name" value="Ald_DH_N"/>
</dbReference>
<keyword evidence="7" id="KW-0520">NAD</keyword>
<evidence type="ECO:0000256" key="5">
    <source>
        <dbReference type="ARBA" id="ARBA00022989"/>
    </source>
</evidence>
<dbReference type="Gene3D" id="1.10.2060.10">
    <property type="entry name" value="PutA proline dehydrogenase (PRODH), domain 2"/>
    <property type="match status" value="1"/>
</dbReference>
<dbReference type="PROSITE" id="PS00217">
    <property type="entry name" value="SUGAR_TRANSPORT_2"/>
    <property type="match status" value="1"/>
</dbReference>
<feature type="transmembrane region" description="Helical" evidence="10">
    <location>
        <begin position="45"/>
        <end position="70"/>
    </location>
</feature>
<dbReference type="InterPro" id="IPR036259">
    <property type="entry name" value="MFS_trans_sf"/>
</dbReference>
<evidence type="ECO:0000256" key="3">
    <source>
        <dbReference type="ARBA" id="ARBA00012884"/>
    </source>
</evidence>
<dbReference type="Gene3D" id="3.30.1130.10">
    <property type="match status" value="1"/>
</dbReference>
<evidence type="ECO:0000256" key="2">
    <source>
        <dbReference type="ARBA" id="ARBA00004786"/>
    </source>
</evidence>
<keyword evidence="4 10" id="KW-0812">Transmembrane</keyword>
<sequence>MNKRKLILTSGIANSFEWYDYALFGHFAPIIGQKFFPSGDPSTSLLYAFLAFAIGYLMRPIGGIFFGVIGDKFGRRAALSASIICMAFPTAAIGFLPTYDTAGIAATSMMILVRMLQGLSMGGALTGSISFVIEHSQKNQRGFTSSFSMSSICVGILFGSLVSYLTKSFFTPEQFDSWAWRLPFLIGILIFFAGIYIKKNTAETPLFLDSQSHGPEPALQAELYPTNIRNTALSISYNTATSVFGGTAPYIMESLVQNGNMGSGAIYIIVCAILSLIALYFYVDRSENDRKLPFGLSTDEGIAIMCLAESLLRIPDLQTSKEFVSDKLSNKSWESFLFKKSKSFKTVFSSFGIYFSGKFTDIVKLDNVLAKLIDRFGQPVFLKTLRQAIMYLSKSFVFAENIKAALEKKQEFLGYRFAFDLLGESARTKKQSEKYYKDYINAIECISKTFNVKEDVIGDITSRPNLSVKLTALYPRFEYPKLHDIRQELMPKIINLIEKIKEMKLVIEQPILKDFNGIGLVVQAYQTRSYSLIEQIILLAKKTNKKISIRLVKGAYWDSEIKHAQVNGLAYYPVFTKKEYTDANYIACASLLDTGNRIPLPENIYPNRKNAMGYDLGHKTNYDYLQEKVASYFSNIYKVASIIDGLETKTSKNSNELFCPGKIAEKLSDVYVANSTEIIQSLDSAYQEFNNWSETKVEEGRKSIHDAINEAIEAIDFCRYYASQAKLILRDRVLPGLTGERNILSMHARGVFVCISPWNFPLAIFVGQVVAALVAGNTVIAKPAGQTCVIANFVVKLMHKAGVPKSALQLVIASGGNISKYLLTDSRIAGVVFTGSCETSKAINLTLANRDNGIVPFIAETGGQNAMIVDSSALLEQVTDDVLASSFYSAGQRCSALRVLYVQEEIYDNLCNLIKEATETLKIGDTVDFSNDIGAVIDKNSCDNLGQHIDYMKKSGFSIYAHPQKDNLKDEYKNIDLDIIIDEINNYGFGLTFGIHSRIEEKIEYLRSRIKAGNIYVNRSIVGAKVESQPFGGENKSDTGFKAGGPHYLLKFLVERTTSFNLTAIEVSDIIQSDLSNVAGLVVEVFLNKLAYYKGQPLKLFDGVLLDEIDVEVSDYQVNSDLLKMDLEPDGEVVEETLYSNLLKSNCLVTGQPDWASVQIKYTDSGQEAGNKSSDKKWDNIFGFSANGANQQMKNFMNVGVGSLCGVGLNHSHESNTPNNMMSKLSNNIKHNFEQNMELSRDVLKCKTAADFIEFQGKHFETNYKNTVKLLNDLFYDMQNLTNQNVNILQKKTSNL</sequence>
<dbReference type="Gene3D" id="1.20.1250.20">
    <property type="entry name" value="MFS general substrate transporter like domains"/>
    <property type="match status" value="2"/>
</dbReference>
<dbReference type="Gene3D" id="3.20.20.220">
    <property type="match status" value="2"/>
</dbReference>
<dbReference type="Pfam" id="PF01619">
    <property type="entry name" value="Pro_dh"/>
    <property type="match status" value="1"/>
</dbReference>
<accession>A0A819BGI4</accession>
<dbReference type="SUPFAM" id="SSF51730">
    <property type="entry name" value="FAD-linked oxidoreductase"/>
    <property type="match status" value="1"/>
</dbReference>
<protein>
    <recommendedName>
        <fullName evidence="3">L-glutamate gamma-semialdehyde dehydrogenase</fullName>
        <ecNumber evidence="3">1.2.1.88</ecNumber>
    </recommendedName>
</protein>
<dbReference type="GO" id="GO:0003842">
    <property type="term" value="F:L-glutamate gamma-semialdehyde dehydrogenase activity"/>
    <property type="evidence" value="ECO:0007669"/>
    <property type="project" value="UniProtKB-EC"/>
</dbReference>
<feature type="domain" description="Major facilitator superfamily (MFS) profile" evidence="11">
    <location>
        <begin position="6"/>
        <end position="403"/>
    </location>
</feature>
<dbReference type="InterPro" id="IPR024082">
    <property type="entry name" value="PRODH_PutA_dom_II"/>
</dbReference>
<dbReference type="InterPro" id="IPR050485">
    <property type="entry name" value="Proline_metab_enzyme"/>
</dbReference>
<dbReference type="PROSITE" id="PS00070">
    <property type="entry name" value="ALDEHYDE_DEHYDR_CYS"/>
    <property type="match status" value="1"/>
</dbReference>
<dbReference type="InterPro" id="IPR020846">
    <property type="entry name" value="MFS_dom"/>
</dbReference>
<evidence type="ECO:0000256" key="9">
    <source>
        <dbReference type="ARBA" id="ARBA00048142"/>
    </source>
</evidence>
<evidence type="ECO:0000313" key="12">
    <source>
        <dbReference type="EMBL" id="CAF3803053.1"/>
    </source>
</evidence>
<evidence type="ECO:0000256" key="1">
    <source>
        <dbReference type="ARBA" id="ARBA00004141"/>
    </source>
</evidence>
<feature type="transmembrane region" description="Helical" evidence="10">
    <location>
        <begin position="111"/>
        <end position="133"/>
    </location>
</feature>
<gene>
    <name evidence="12" type="ORF">UXM345_LOCUS4926</name>
</gene>
<feature type="transmembrane region" description="Helical" evidence="10">
    <location>
        <begin position="178"/>
        <end position="197"/>
    </location>
</feature>
<dbReference type="InterPro" id="IPR043133">
    <property type="entry name" value="GTP-CH-I_C/QueF"/>
</dbReference>
<keyword evidence="6" id="KW-0560">Oxidoreductase</keyword>
<evidence type="ECO:0000256" key="8">
    <source>
        <dbReference type="ARBA" id="ARBA00023136"/>
    </source>
</evidence>
<dbReference type="InterPro" id="IPR015590">
    <property type="entry name" value="Aldehyde_DH_dom"/>
</dbReference>
<dbReference type="SUPFAM" id="SSF103473">
    <property type="entry name" value="MFS general substrate transporter"/>
    <property type="match status" value="2"/>
</dbReference>
<feature type="transmembrane region" description="Helical" evidence="10">
    <location>
        <begin position="145"/>
        <end position="166"/>
    </location>
</feature>
<dbReference type="Proteomes" id="UP000663842">
    <property type="component" value="Unassembled WGS sequence"/>
</dbReference>
<dbReference type="InterPro" id="IPR002872">
    <property type="entry name" value="Proline_DH_dom"/>
</dbReference>
<dbReference type="Pfam" id="PF00083">
    <property type="entry name" value="Sugar_tr"/>
    <property type="match status" value="1"/>
</dbReference>
<reference evidence="12" key="1">
    <citation type="submission" date="2021-02" db="EMBL/GenBank/DDBJ databases">
        <authorList>
            <person name="Nowell W R."/>
        </authorList>
    </citation>
    <scope>NUCLEOTIDE SEQUENCE</scope>
</reference>